<reference evidence="2 3" key="1">
    <citation type="submission" date="2006-05" db="EMBL/GenBank/DDBJ databases">
        <authorList>
            <person name="King G."/>
            <person name="Ferriera S."/>
            <person name="Johnson J."/>
            <person name="Kravitz S."/>
            <person name="Beeson K."/>
            <person name="Sutton G."/>
            <person name="Rogers Y.-H."/>
            <person name="Friedman R."/>
            <person name="Frazier M."/>
            <person name="Venter J.C."/>
        </authorList>
    </citation>
    <scope>NUCLEOTIDE SEQUENCE [LARGE SCALE GENOMIC DNA]</scope>
    <source>
        <strain evidence="3">ATCC 25650 / DSM 13394 / JCM 20685 / NBRC 16684 / NCIMB 2208 / IAM 12614 / B1</strain>
    </source>
</reference>
<dbReference type="OrthoDB" id="9803878at2"/>
<evidence type="ECO:0000313" key="3">
    <source>
        <dbReference type="Proteomes" id="UP000004848"/>
    </source>
</evidence>
<dbReference type="InterPro" id="IPR012337">
    <property type="entry name" value="RNaseH-like_sf"/>
</dbReference>
<dbReference type="PROSITE" id="PS50994">
    <property type="entry name" value="INTEGRASE"/>
    <property type="match status" value="1"/>
</dbReference>
<dbReference type="Proteomes" id="UP000004848">
    <property type="component" value="Unassembled WGS sequence"/>
</dbReference>
<dbReference type="Pfam" id="PF13683">
    <property type="entry name" value="rve_3"/>
    <property type="match status" value="1"/>
</dbReference>
<dbReference type="GO" id="GO:0003676">
    <property type="term" value="F:nucleic acid binding"/>
    <property type="evidence" value="ECO:0007669"/>
    <property type="project" value="InterPro"/>
</dbReference>
<organism evidence="2 3">
    <name type="scientific">Roseibium aggregatum (strain ATCC 25650 / DSM 13394 / JCM 20685 / NBRC 16684 / NCIMB 2208 / IAM 12614 / B1)</name>
    <name type="common">Stappia aggregata</name>
    <dbReference type="NCBI Taxonomy" id="384765"/>
    <lineage>
        <taxon>Bacteria</taxon>
        <taxon>Pseudomonadati</taxon>
        <taxon>Pseudomonadota</taxon>
        <taxon>Alphaproteobacteria</taxon>
        <taxon>Hyphomicrobiales</taxon>
        <taxon>Stappiaceae</taxon>
        <taxon>Roseibium</taxon>
    </lineage>
</organism>
<dbReference type="eggNOG" id="COG2801">
    <property type="taxonomic scope" value="Bacteria"/>
</dbReference>
<dbReference type="InterPro" id="IPR036397">
    <property type="entry name" value="RNaseH_sf"/>
</dbReference>
<dbReference type="GO" id="GO:0015074">
    <property type="term" value="P:DNA integration"/>
    <property type="evidence" value="ECO:0007669"/>
    <property type="project" value="InterPro"/>
</dbReference>
<dbReference type="EMBL" id="AAUW01000025">
    <property type="protein sequence ID" value="EAV40882.1"/>
    <property type="molecule type" value="Genomic_DNA"/>
</dbReference>
<evidence type="ECO:0000313" key="2">
    <source>
        <dbReference type="EMBL" id="EAV40882.1"/>
    </source>
</evidence>
<gene>
    <name evidence="2" type="ORF">SIAM614_08314</name>
</gene>
<name>A0P226_ROSAI</name>
<evidence type="ECO:0000259" key="1">
    <source>
        <dbReference type="PROSITE" id="PS50994"/>
    </source>
</evidence>
<dbReference type="Gene3D" id="3.30.420.10">
    <property type="entry name" value="Ribonuclease H-like superfamily/Ribonuclease H"/>
    <property type="match status" value="1"/>
</dbReference>
<dbReference type="SUPFAM" id="SSF53098">
    <property type="entry name" value="Ribonuclease H-like"/>
    <property type="match status" value="1"/>
</dbReference>
<comment type="caution">
    <text evidence="2">The sequence shown here is derived from an EMBL/GenBank/DDBJ whole genome shotgun (WGS) entry which is preliminary data.</text>
</comment>
<accession>A0P226</accession>
<dbReference type="InterPro" id="IPR001584">
    <property type="entry name" value="Integrase_cat-core"/>
</dbReference>
<proteinExistence type="predicted"/>
<sequence length="84" mass="9983">MRKLENEQHFLRFRALRQTNPPQTNGKAERFIKTLQEEWAYGVPYKTSEQRNAALPRWLGIYNCQRPHGGINFKTPITRLTLKQ</sequence>
<protein>
    <submittedName>
        <fullName evidence="2">Putative insertion sequence transposase protein</fullName>
    </submittedName>
</protein>
<feature type="domain" description="Integrase catalytic" evidence="1">
    <location>
        <begin position="22"/>
        <end position="84"/>
    </location>
</feature>
<dbReference type="AlphaFoldDB" id="A0P226"/>